<comment type="catalytic activity">
    <reaction evidence="14 15">
        <text>an alpha-Kdo-(2-&gt;6)-lipid IVA + ATP = a 4-O-phospho-alpha-Kdo-(2-&gt;6)-lipid IVA + ADP + H(+)</text>
        <dbReference type="Rhea" id="RHEA:74271"/>
        <dbReference type="ChEBI" id="CHEBI:15378"/>
        <dbReference type="ChEBI" id="CHEBI:30616"/>
        <dbReference type="ChEBI" id="CHEBI:176428"/>
        <dbReference type="ChEBI" id="CHEBI:193140"/>
        <dbReference type="ChEBI" id="CHEBI:456216"/>
        <dbReference type="EC" id="2.7.1.166"/>
    </reaction>
</comment>
<accession>A0A9X3YQU0</accession>
<dbReference type="Gene3D" id="1.10.510.10">
    <property type="entry name" value="Transferase(Phosphotransferase) domain 1"/>
    <property type="match status" value="1"/>
</dbReference>
<evidence type="ECO:0000256" key="1">
    <source>
        <dbReference type="ARBA" id="ARBA00004515"/>
    </source>
</evidence>
<evidence type="ECO:0000256" key="15">
    <source>
        <dbReference type="HAMAP-Rule" id="MF_00521"/>
    </source>
</evidence>
<dbReference type="RefSeq" id="WP_263544371.1">
    <property type="nucleotide sequence ID" value="NZ_JAOVZO020000020.1"/>
</dbReference>
<dbReference type="GO" id="GO:0005886">
    <property type="term" value="C:plasma membrane"/>
    <property type="evidence" value="ECO:0007669"/>
    <property type="project" value="UniProtKB-SubCell"/>
</dbReference>
<dbReference type="HAMAP" id="MF_00521">
    <property type="entry name" value="KDO_kinase"/>
    <property type="match status" value="1"/>
</dbReference>
<evidence type="ECO:0000256" key="2">
    <source>
        <dbReference type="ARBA" id="ARBA00004713"/>
    </source>
</evidence>
<evidence type="ECO:0000256" key="7">
    <source>
        <dbReference type="ARBA" id="ARBA00022679"/>
    </source>
</evidence>
<dbReference type="AlphaFoldDB" id="A0A9X3YQU0"/>
<reference evidence="16" key="1">
    <citation type="submission" date="2023-02" db="EMBL/GenBank/DDBJ databases">
        <title>Tahibacter soli sp. nov. isolated from soil.</title>
        <authorList>
            <person name="Baek J.H."/>
            <person name="Lee J.K."/>
            <person name="Choi D.G."/>
            <person name="Jeon C.O."/>
        </authorList>
    </citation>
    <scope>NUCLEOTIDE SEQUENCE</scope>
    <source>
        <strain evidence="16">BL</strain>
    </source>
</reference>
<comment type="subcellular location">
    <subcellularLocation>
        <location evidence="1 15">Cell inner membrane</location>
        <topology evidence="1 15">Peripheral membrane protein</topology>
        <orientation evidence="1 15">Cytoplasmic side</orientation>
    </subcellularLocation>
</comment>
<name>A0A9X3YQU0_9GAMM</name>
<dbReference type="GO" id="GO:0005524">
    <property type="term" value="F:ATP binding"/>
    <property type="evidence" value="ECO:0007669"/>
    <property type="project" value="UniProtKB-UniRule"/>
</dbReference>
<keyword evidence="9 15" id="KW-0418">Kinase</keyword>
<dbReference type="Proteomes" id="UP001139971">
    <property type="component" value="Unassembled WGS sequence"/>
</dbReference>
<comment type="similarity">
    <text evidence="3 15">Belongs to the protein kinase superfamily. KdkA/RfaP family.</text>
</comment>
<proteinExistence type="inferred from homology"/>
<dbReference type="SUPFAM" id="SSF56112">
    <property type="entry name" value="Protein kinase-like (PK-like)"/>
    <property type="match status" value="1"/>
</dbReference>
<comment type="caution">
    <text evidence="16">The sequence shown here is derived from an EMBL/GenBank/DDBJ whole genome shotgun (WGS) entry which is preliminary data.</text>
</comment>
<keyword evidence="10 15" id="KW-0067">ATP-binding</keyword>
<comment type="function">
    <text evidence="15">Catalyzes the ATP-dependent phosphorylation of the 3-deoxy-D-manno-octulosonic acid (Kdo) residue in Kdo-lipid IV(A) at the 4-OH position.</text>
</comment>
<evidence type="ECO:0000256" key="10">
    <source>
        <dbReference type="ARBA" id="ARBA00022840"/>
    </source>
</evidence>
<keyword evidence="6 15" id="KW-0997">Cell inner membrane</keyword>
<comment type="pathway">
    <text evidence="2 15">Bacterial outer membrane biogenesis; LPS core biosynthesis.</text>
</comment>
<dbReference type="EMBL" id="JAOVZO020000020">
    <property type="protein sequence ID" value="MDC8015363.1"/>
    <property type="molecule type" value="Genomic_DNA"/>
</dbReference>
<feature type="active site" evidence="15">
    <location>
        <position position="169"/>
    </location>
</feature>
<dbReference type="InterPro" id="IPR011009">
    <property type="entry name" value="Kinase-like_dom_sf"/>
</dbReference>
<evidence type="ECO:0000313" key="16">
    <source>
        <dbReference type="EMBL" id="MDC8015363.1"/>
    </source>
</evidence>
<evidence type="ECO:0000256" key="3">
    <source>
        <dbReference type="ARBA" id="ARBA00010327"/>
    </source>
</evidence>
<dbReference type="Pfam" id="PF06293">
    <property type="entry name" value="Kdo"/>
    <property type="match status" value="1"/>
</dbReference>
<keyword evidence="5 15" id="KW-1003">Cell membrane</keyword>
<evidence type="ECO:0000256" key="12">
    <source>
        <dbReference type="ARBA" id="ARBA00023136"/>
    </source>
</evidence>
<evidence type="ECO:0000256" key="13">
    <source>
        <dbReference type="ARBA" id="ARBA00029511"/>
    </source>
</evidence>
<sequence>MSKAQRQITAQGAILFDASLAAQAQEGWFEPSWWRAGGDTSTPAGGRGSAFIVSAPFGECVLRHYRRGGLVARALGDRYLWTGEARTRAFAEFALLQTLAERGLPVPVPVAARYVRSGPFYRADLLMRRIPQSETLAQRLAAERADAAAFGRVGTAIAQFHTAGAYHADLNAHNIMLTDERVYLIDFDRGELRAPERGWQRENLERLKRSLAKIGTRDLDARWSALERGYGERMGRADAARAPERGVRT</sequence>
<keyword evidence="12 15" id="KW-0472">Membrane</keyword>
<evidence type="ECO:0000256" key="11">
    <source>
        <dbReference type="ARBA" id="ARBA00022985"/>
    </source>
</evidence>
<protein>
    <recommendedName>
        <fullName evidence="13 15">3-deoxy-D-manno-octulosonic acid kinase</fullName>
        <shortName evidence="15">Kdo kinase</shortName>
        <ecNumber evidence="4 15">2.7.1.166</ecNumber>
    </recommendedName>
</protein>
<evidence type="ECO:0000256" key="4">
    <source>
        <dbReference type="ARBA" id="ARBA00011988"/>
    </source>
</evidence>
<organism evidence="16 17">
    <name type="scientific">Tahibacter soli</name>
    <dbReference type="NCBI Taxonomy" id="2983605"/>
    <lineage>
        <taxon>Bacteria</taxon>
        <taxon>Pseudomonadati</taxon>
        <taxon>Pseudomonadota</taxon>
        <taxon>Gammaproteobacteria</taxon>
        <taxon>Lysobacterales</taxon>
        <taxon>Rhodanobacteraceae</taxon>
        <taxon>Tahibacter</taxon>
    </lineage>
</organism>
<evidence type="ECO:0000256" key="14">
    <source>
        <dbReference type="ARBA" id="ARBA00034417"/>
    </source>
</evidence>
<keyword evidence="7 15" id="KW-0808">Transferase</keyword>
<keyword evidence="8 15" id="KW-0547">Nucleotide-binding</keyword>
<evidence type="ECO:0000256" key="8">
    <source>
        <dbReference type="ARBA" id="ARBA00022741"/>
    </source>
</evidence>
<evidence type="ECO:0000256" key="5">
    <source>
        <dbReference type="ARBA" id="ARBA00022475"/>
    </source>
</evidence>
<dbReference type="InterPro" id="IPR022826">
    <property type="entry name" value="KDO_kinase"/>
</dbReference>
<dbReference type="GO" id="GO:0016301">
    <property type="term" value="F:kinase activity"/>
    <property type="evidence" value="ECO:0007669"/>
    <property type="project" value="UniProtKB-KW"/>
</dbReference>
<evidence type="ECO:0000256" key="6">
    <source>
        <dbReference type="ARBA" id="ARBA00022519"/>
    </source>
</evidence>
<dbReference type="GO" id="GO:0016773">
    <property type="term" value="F:phosphotransferase activity, alcohol group as acceptor"/>
    <property type="evidence" value="ECO:0007669"/>
    <property type="project" value="UniProtKB-UniRule"/>
</dbReference>
<keyword evidence="17" id="KW-1185">Reference proteome</keyword>
<gene>
    <name evidence="15" type="primary">kdkA</name>
    <name evidence="16" type="ORF">OD750_022740</name>
</gene>
<evidence type="ECO:0000313" key="17">
    <source>
        <dbReference type="Proteomes" id="UP001139971"/>
    </source>
</evidence>
<keyword evidence="11 15" id="KW-0448">Lipopolysaccharide biosynthesis</keyword>
<dbReference type="NCBIfam" id="NF002475">
    <property type="entry name" value="PRK01723.1"/>
    <property type="match status" value="1"/>
</dbReference>
<evidence type="ECO:0000256" key="9">
    <source>
        <dbReference type="ARBA" id="ARBA00022777"/>
    </source>
</evidence>
<dbReference type="EC" id="2.7.1.166" evidence="4 15"/>
<dbReference type="GO" id="GO:0009244">
    <property type="term" value="P:lipopolysaccharide core region biosynthetic process"/>
    <property type="evidence" value="ECO:0007669"/>
    <property type="project" value="UniProtKB-UniRule"/>
</dbReference>